<dbReference type="AlphaFoldDB" id="A0A2S8SA39"/>
<accession>A0A2S8SA39</accession>
<sequence length="209" mass="21505">MKFSIKAFALSAAFAVSAIVGGTAAQAASCQFGDQSQFWLQADVWTSTACVSQIAGNDSDTSAGNNIVNVNTVGGTGLFGTNSWTLDSRYDANGSYGPSGILSISNVSTDMLMGDWAVSSWSGVTSAMLVLKAGNGFASYLLDLTAGTIGQWTTFALTNNGSQTPGISHISLYTTSSTPPAPVPVPAAGLLLMGALGVLTVARRRRKMM</sequence>
<dbReference type="NCBIfam" id="TIGR03901">
    <property type="entry name" value="MYXO-CTERM"/>
    <property type="match status" value="1"/>
</dbReference>
<feature type="chain" id="PRO_5015572985" evidence="2">
    <location>
        <begin position="28"/>
        <end position="209"/>
    </location>
</feature>
<dbReference type="EMBL" id="PVEP01000002">
    <property type="protein sequence ID" value="PQV57664.1"/>
    <property type="molecule type" value="Genomic_DNA"/>
</dbReference>
<evidence type="ECO:0000256" key="1">
    <source>
        <dbReference type="SAM" id="Phobius"/>
    </source>
</evidence>
<dbReference type="InterPro" id="IPR024038">
    <property type="entry name" value="MYXO-CTERM"/>
</dbReference>
<keyword evidence="1" id="KW-0472">Membrane</keyword>
<protein>
    <submittedName>
        <fullName evidence="3">Putative secreted protein</fullName>
    </submittedName>
</protein>
<feature type="signal peptide" evidence="2">
    <location>
        <begin position="1"/>
        <end position="27"/>
    </location>
</feature>
<feature type="transmembrane region" description="Helical" evidence="1">
    <location>
        <begin position="183"/>
        <end position="202"/>
    </location>
</feature>
<evidence type="ECO:0000256" key="2">
    <source>
        <dbReference type="SAM" id="SignalP"/>
    </source>
</evidence>
<keyword evidence="1" id="KW-0812">Transmembrane</keyword>
<keyword evidence="1" id="KW-1133">Transmembrane helix</keyword>
<name>A0A2S8SA39_9RHOB</name>
<gene>
    <name evidence="3" type="ORF">LX70_01470</name>
</gene>
<keyword evidence="2" id="KW-0732">Signal</keyword>
<evidence type="ECO:0000313" key="3">
    <source>
        <dbReference type="EMBL" id="PQV57664.1"/>
    </source>
</evidence>
<evidence type="ECO:0000313" key="4">
    <source>
        <dbReference type="Proteomes" id="UP000238338"/>
    </source>
</evidence>
<comment type="caution">
    <text evidence="3">The sequence shown here is derived from an EMBL/GenBank/DDBJ whole genome shotgun (WGS) entry which is preliminary data.</text>
</comment>
<organism evidence="3 4">
    <name type="scientific">Albidovulum denitrificans</name>
    <dbReference type="NCBI Taxonomy" id="404881"/>
    <lineage>
        <taxon>Bacteria</taxon>
        <taxon>Pseudomonadati</taxon>
        <taxon>Pseudomonadota</taxon>
        <taxon>Alphaproteobacteria</taxon>
        <taxon>Rhodobacterales</taxon>
        <taxon>Paracoccaceae</taxon>
        <taxon>Albidovulum</taxon>
    </lineage>
</organism>
<reference evidence="3 4" key="1">
    <citation type="submission" date="2018-02" db="EMBL/GenBank/DDBJ databases">
        <title>Genomic Encyclopedia of Archaeal and Bacterial Type Strains, Phase II (KMG-II): from individual species to whole genera.</title>
        <authorList>
            <person name="Goeker M."/>
        </authorList>
    </citation>
    <scope>NUCLEOTIDE SEQUENCE [LARGE SCALE GENOMIC DNA]</scope>
    <source>
        <strain evidence="3 4">DSM 18921</strain>
    </source>
</reference>
<dbReference type="InterPro" id="IPR022472">
    <property type="entry name" value="VPLPA-CTERM"/>
</dbReference>
<dbReference type="NCBIfam" id="TIGR03370">
    <property type="entry name" value="VPLPA-CTERM"/>
    <property type="match status" value="1"/>
</dbReference>
<dbReference type="Proteomes" id="UP000238338">
    <property type="component" value="Unassembled WGS sequence"/>
</dbReference>
<proteinExistence type="predicted"/>
<keyword evidence="4" id="KW-1185">Reference proteome</keyword>